<reference evidence="5" key="2">
    <citation type="submission" date="2017-10" db="EMBL/GenBank/DDBJ databases">
        <title>Ladona fulva Genome sequencing and assembly.</title>
        <authorList>
            <person name="Murali S."/>
            <person name="Richards S."/>
            <person name="Bandaranaike D."/>
            <person name="Bellair M."/>
            <person name="Blankenburg K."/>
            <person name="Chao H."/>
            <person name="Dinh H."/>
            <person name="Doddapaneni H."/>
            <person name="Dugan-Rocha S."/>
            <person name="Elkadiri S."/>
            <person name="Gnanaolivu R."/>
            <person name="Hernandez B."/>
            <person name="Skinner E."/>
            <person name="Javaid M."/>
            <person name="Lee S."/>
            <person name="Li M."/>
            <person name="Ming W."/>
            <person name="Munidasa M."/>
            <person name="Muniz J."/>
            <person name="Nguyen L."/>
            <person name="Hughes D."/>
            <person name="Osuji N."/>
            <person name="Pu L.-L."/>
            <person name="Puazo M."/>
            <person name="Qu C."/>
            <person name="Quiroz J."/>
            <person name="Raj R."/>
            <person name="Weissenberger G."/>
            <person name="Xin Y."/>
            <person name="Zou X."/>
            <person name="Han Y."/>
            <person name="Worley K."/>
            <person name="Muzny D."/>
            <person name="Gibbs R."/>
        </authorList>
    </citation>
    <scope>NUCLEOTIDE SEQUENCE</scope>
    <source>
        <strain evidence="5">Sampled in the wild</strain>
    </source>
</reference>
<evidence type="ECO:0000256" key="3">
    <source>
        <dbReference type="ARBA" id="ARBA00025745"/>
    </source>
</evidence>
<dbReference type="PANTHER" id="PTHR12970">
    <property type="entry name" value="PROTEASOME ASSEMBLY CHAPERONE 2"/>
    <property type="match status" value="1"/>
</dbReference>
<dbReference type="GO" id="GO:0005829">
    <property type="term" value="C:cytosol"/>
    <property type="evidence" value="ECO:0007669"/>
    <property type="project" value="TreeGrafter"/>
</dbReference>
<dbReference type="SUPFAM" id="SSF159659">
    <property type="entry name" value="Cgl1923-like"/>
    <property type="match status" value="1"/>
</dbReference>
<keyword evidence="6" id="KW-1185">Reference proteome</keyword>
<evidence type="ECO:0000256" key="4">
    <source>
        <dbReference type="PIRNR" id="PIRNR010044"/>
    </source>
</evidence>
<dbReference type="AlphaFoldDB" id="A0A8K0KJ78"/>
<accession>A0A8K0KJ78</accession>
<comment type="subunit">
    <text evidence="4">Forms a heterodimer with PSMG1.</text>
</comment>
<dbReference type="Pfam" id="PF09754">
    <property type="entry name" value="PAC2"/>
    <property type="match status" value="1"/>
</dbReference>
<keyword evidence="2 4" id="KW-0143">Chaperone</keyword>
<reference evidence="5" key="1">
    <citation type="submission" date="2013-04" db="EMBL/GenBank/DDBJ databases">
        <authorList>
            <person name="Qu J."/>
            <person name="Murali S.C."/>
            <person name="Bandaranaike D."/>
            <person name="Bellair M."/>
            <person name="Blankenburg K."/>
            <person name="Chao H."/>
            <person name="Dinh H."/>
            <person name="Doddapaneni H."/>
            <person name="Downs B."/>
            <person name="Dugan-Rocha S."/>
            <person name="Elkadiri S."/>
            <person name="Gnanaolivu R.D."/>
            <person name="Hernandez B."/>
            <person name="Javaid M."/>
            <person name="Jayaseelan J.C."/>
            <person name="Lee S."/>
            <person name="Li M."/>
            <person name="Ming W."/>
            <person name="Munidasa M."/>
            <person name="Muniz J."/>
            <person name="Nguyen L."/>
            <person name="Ongeri F."/>
            <person name="Osuji N."/>
            <person name="Pu L.-L."/>
            <person name="Puazo M."/>
            <person name="Qu C."/>
            <person name="Quiroz J."/>
            <person name="Raj R."/>
            <person name="Weissenberger G."/>
            <person name="Xin Y."/>
            <person name="Zou X."/>
            <person name="Han Y."/>
            <person name="Richards S."/>
            <person name="Worley K."/>
            <person name="Muzny D."/>
            <person name="Gibbs R."/>
        </authorList>
    </citation>
    <scope>NUCLEOTIDE SEQUENCE</scope>
    <source>
        <strain evidence="5">Sampled in the wild</strain>
    </source>
</reference>
<name>A0A8K0KJ78_LADFU</name>
<comment type="similarity">
    <text evidence="3 4">Belongs to the PSMG2 family.</text>
</comment>
<dbReference type="OrthoDB" id="10260712at2759"/>
<dbReference type="GO" id="GO:0005634">
    <property type="term" value="C:nucleus"/>
    <property type="evidence" value="ECO:0007669"/>
    <property type="project" value="TreeGrafter"/>
</dbReference>
<dbReference type="Gene3D" id="3.40.50.10900">
    <property type="entry name" value="PAC-like subunit"/>
    <property type="match status" value="2"/>
</dbReference>
<sequence>MFSNEKSVDISESTFIIPSISVGNVPQLAVDLLVNNAKPEYIGFIFHEHLIPIIGPNAYDESSSIISSSCEVYFLASKKIVFLQIRGSIVPGREEEFGKDLINWAVENKAKRIVTLSSILADVRKDKDLDGCQIRYLLPSIAGKDLVKVFQSFDWKEYEDPRLPDDKSEGDYDRIYVPGGGFGQIIYTIGNEIGCSTVFLMMFVYEGDNRDEAITMADSLNHWIDIVDVKASWIPPISWSSLYGNPPPLDIY</sequence>
<evidence type="ECO:0000256" key="1">
    <source>
        <dbReference type="ARBA" id="ARBA00019186"/>
    </source>
</evidence>
<proteinExistence type="inferred from homology"/>
<comment type="caution">
    <text evidence="5">The sequence shown here is derived from an EMBL/GenBank/DDBJ whole genome shotgun (WGS) entry which is preliminary data.</text>
</comment>
<dbReference type="InterPro" id="IPR016562">
    <property type="entry name" value="Proteasome_assmbl_chp_2_euk"/>
</dbReference>
<protein>
    <recommendedName>
        <fullName evidence="1 4">Proteasome assembly chaperone 2</fullName>
    </recommendedName>
</protein>
<dbReference type="InterPro" id="IPR019151">
    <property type="entry name" value="Proteasome_assmbl_chaperone_2"/>
</dbReference>
<dbReference type="PIRSF" id="PIRSF010044">
    <property type="entry name" value="UCP010044"/>
    <property type="match status" value="1"/>
</dbReference>
<comment type="function">
    <text evidence="4">Chaperone protein which promotes assembly of the 20S proteasome as part of a heterodimer with PSMG1.</text>
</comment>
<dbReference type="EMBL" id="KZ308857">
    <property type="protein sequence ID" value="KAG8234911.1"/>
    <property type="molecule type" value="Genomic_DNA"/>
</dbReference>
<dbReference type="PANTHER" id="PTHR12970:SF1">
    <property type="entry name" value="PROTEASOME ASSEMBLY CHAPERONE 2"/>
    <property type="match status" value="1"/>
</dbReference>
<evidence type="ECO:0000313" key="6">
    <source>
        <dbReference type="Proteomes" id="UP000792457"/>
    </source>
</evidence>
<dbReference type="GO" id="GO:0043248">
    <property type="term" value="P:proteasome assembly"/>
    <property type="evidence" value="ECO:0007669"/>
    <property type="project" value="TreeGrafter"/>
</dbReference>
<evidence type="ECO:0000256" key="2">
    <source>
        <dbReference type="ARBA" id="ARBA00023186"/>
    </source>
</evidence>
<evidence type="ECO:0000313" key="5">
    <source>
        <dbReference type="EMBL" id="KAG8234911.1"/>
    </source>
</evidence>
<organism evidence="5 6">
    <name type="scientific">Ladona fulva</name>
    <name type="common">Scarce chaser dragonfly</name>
    <name type="synonym">Libellula fulva</name>
    <dbReference type="NCBI Taxonomy" id="123851"/>
    <lineage>
        <taxon>Eukaryota</taxon>
        <taxon>Metazoa</taxon>
        <taxon>Ecdysozoa</taxon>
        <taxon>Arthropoda</taxon>
        <taxon>Hexapoda</taxon>
        <taxon>Insecta</taxon>
        <taxon>Pterygota</taxon>
        <taxon>Palaeoptera</taxon>
        <taxon>Odonata</taxon>
        <taxon>Epiprocta</taxon>
        <taxon>Anisoptera</taxon>
        <taxon>Libelluloidea</taxon>
        <taxon>Libellulidae</taxon>
        <taxon>Ladona</taxon>
    </lineage>
</organism>
<dbReference type="Proteomes" id="UP000792457">
    <property type="component" value="Unassembled WGS sequence"/>
</dbReference>
<gene>
    <name evidence="5" type="ORF">J437_LFUL013388</name>
</gene>
<dbReference type="InterPro" id="IPR038389">
    <property type="entry name" value="PSMG2_sf"/>
</dbReference>